<sequence>MTINLYDVLGVDADATTEQVRAAWKDAIADLGPGDRMFRVYNQAAEVLLDPARRAEHDAEVLGADEPDGAPVAEPVVPPEAAPEPDPEPDPEPEPEPDPEPDPEPQPAPAGAVAGRPGPATWVLAVVGALAVAVVAVTVLTWVRLGGGGAGDGTGIDDERVRAAQSAAEQAAVPVLSYDFRDLDGNLVEAQSYMTDEYAAERSELVNDLRPTIEQTQTVVDAEVLSSAISQVTENRVDVLTMVDQRTTQAGGEPTVFAMWSTLSMTQVDGEWRVAGVTTTGVPAP</sequence>
<protein>
    <recommendedName>
        <fullName evidence="5">J domain-containing protein</fullName>
    </recommendedName>
</protein>
<evidence type="ECO:0000259" key="5">
    <source>
        <dbReference type="PROSITE" id="PS50076"/>
    </source>
</evidence>
<gene>
    <name evidence="6" type="ORF">GCM10023226_20960</name>
</gene>
<evidence type="ECO:0000313" key="7">
    <source>
        <dbReference type="Proteomes" id="UP001500621"/>
    </source>
</evidence>
<accession>A0ABP8W8F0</accession>
<evidence type="ECO:0000256" key="4">
    <source>
        <dbReference type="SAM" id="Phobius"/>
    </source>
</evidence>
<organism evidence="6 7">
    <name type="scientific">Nocardioides nanhaiensis</name>
    <dbReference type="NCBI Taxonomy" id="1476871"/>
    <lineage>
        <taxon>Bacteria</taxon>
        <taxon>Bacillati</taxon>
        <taxon>Actinomycetota</taxon>
        <taxon>Actinomycetes</taxon>
        <taxon>Propionibacteriales</taxon>
        <taxon>Nocardioidaceae</taxon>
        <taxon>Nocardioides</taxon>
    </lineage>
</organism>
<evidence type="ECO:0000256" key="1">
    <source>
        <dbReference type="ARBA" id="ARBA00004370"/>
    </source>
</evidence>
<name>A0ABP8W8F0_9ACTN</name>
<dbReference type="InterPro" id="IPR036869">
    <property type="entry name" value="J_dom_sf"/>
</dbReference>
<comment type="caution">
    <text evidence="6">The sequence shown here is derived from an EMBL/GenBank/DDBJ whole genome shotgun (WGS) entry which is preliminary data.</text>
</comment>
<comment type="subcellular location">
    <subcellularLocation>
        <location evidence="1">Membrane</location>
    </subcellularLocation>
</comment>
<keyword evidence="7" id="KW-1185">Reference proteome</keyword>
<proteinExistence type="predicted"/>
<keyword evidence="4" id="KW-0812">Transmembrane</keyword>
<dbReference type="SUPFAM" id="SSF46565">
    <property type="entry name" value="Chaperone J-domain"/>
    <property type="match status" value="1"/>
</dbReference>
<dbReference type="PANTHER" id="PTHR37042:SF4">
    <property type="entry name" value="OUTER MEMBRANE PROTEIN RV1973"/>
    <property type="match status" value="1"/>
</dbReference>
<dbReference type="EMBL" id="BAABIM010000002">
    <property type="protein sequence ID" value="GAA4683591.1"/>
    <property type="molecule type" value="Genomic_DNA"/>
</dbReference>
<dbReference type="Proteomes" id="UP001500621">
    <property type="component" value="Unassembled WGS sequence"/>
</dbReference>
<reference evidence="7" key="1">
    <citation type="journal article" date="2019" name="Int. J. Syst. Evol. Microbiol.">
        <title>The Global Catalogue of Microorganisms (GCM) 10K type strain sequencing project: providing services to taxonomists for standard genome sequencing and annotation.</title>
        <authorList>
            <consortium name="The Broad Institute Genomics Platform"/>
            <consortium name="The Broad Institute Genome Sequencing Center for Infectious Disease"/>
            <person name="Wu L."/>
            <person name="Ma J."/>
        </authorList>
    </citation>
    <scope>NUCLEOTIDE SEQUENCE [LARGE SCALE GENOMIC DNA]</scope>
    <source>
        <strain evidence="7">JCM 18127</strain>
    </source>
</reference>
<feature type="region of interest" description="Disordered" evidence="3">
    <location>
        <begin position="62"/>
        <end position="115"/>
    </location>
</feature>
<evidence type="ECO:0000256" key="2">
    <source>
        <dbReference type="ARBA" id="ARBA00023136"/>
    </source>
</evidence>
<feature type="transmembrane region" description="Helical" evidence="4">
    <location>
        <begin position="122"/>
        <end position="143"/>
    </location>
</feature>
<dbReference type="CDD" id="cd06257">
    <property type="entry name" value="DnaJ"/>
    <property type="match status" value="1"/>
</dbReference>
<keyword evidence="2 4" id="KW-0472">Membrane</keyword>
<keyword evidence="4" id="KW-1133">Transmembrane helix</keyword>
<feature type="compositionally biased region" description="Acidic residues" evidence="3">
    <location>
        <begin position="83"/>
        <end position="103"/>
    </location>
</feature>
<evidence type="ECO:0000313" key="6">
    <source>
        <dbReference type="EMBL" id="GAA4683591.1"/>
    </source>
</evidence>
<dbReference type="InterPro" id="IPR001623">
    <property type="entry name" value="DnaJ_domain"/>
</dbReference>
<dbReference type="PROSITE" id="PS50076">
    <property type="entry name" value="DNAJ_2"/>
    <property type="match status" value="1"/>
</dbReference>
<dbReference type="Gene3D" id="1.10.287.110">
    <property type="entry name" value="DnaJ domain"/>
    <property type="match status" value="1"/>
</dbReference>
<dbReference type="PANTHER" id="PTHR37042">
    <property type="entry name" value="OUTER MEMBRANE PROTEIN RV1973"/>
    <property type="match status" value="1"/>
</dbReference>
<dbReference type="RefSeq" id="WP_345265492.1">
    <property type="nucleotide sequence ID" value="NZ_BAABIM010000002.1"/>
</dbReference>
<evidence type="ECO:0000256" key="3">
    <source>
        <dbReference type="SAM" id="MobiDB-lite"/>
    </source>
</evidence>
<feature type="domain" description="J" evidence="5">
    <location>
        <begin position="4"/>
        <end position="61"/>
    </location>
</feature>